<sequence>MSTNLLYRTAFNLSKIQLVHSIPGRLRVKIPILKYVKNKIEPQEIESFFQRYRLKGIQSLNVNFISSKALILYDKDVTSDKHILTFLNRVREKLYEIVTKEEKMTINKVDEMYKELKEEGYEFEAEL</sequence>
<dbReference type="EMBL" id="RZNH01000021">
    <property type="protein sequence ID" value="NOU60716.1"/>
    <property type="molecule type" value="Genomic_DNA"/>
</dbReference>
<comment type="caution">
    <text evidence="1">The sequence shown here is derived from an EMBL/GenBank/DDBJ whole genome shotgun (WGS) entry which is preliminary data.</text>
</comment>
<evidence type="ECO:0000313" key="2">
    <source>
        <dbReference type="Proteomes" id="UP000732105"/>
    </source>
</evidence>
<accession>A0ABX1WX79</accession>
<evidence type="ECO:0008006" key="3">
    <source>
        <dbReference type="Google" id="ProtNLM"/>
    </source>
</evidence>
<gene>
    <name evidence="1" type="ORF">ELS83_12905</name>
</gene>
<dbReference type="RefSeq" id="WP_171595987.1">
    <property type="nucleotide sequence ID" value="NZ_RZNH01000021.1"/>
</dbReference>
<dbReference type="Proteomes" id="UP000732105">
    <property type="component" value="Unassembled WGS sequence"/>
</dbReference>
<dbReference type="Pfam" id="PF19991">
    <property type="entry name" value="HMA_2"/>
    <property type="match status" value="1"/>
</dbReference>
<keyword evidence="2" id="KW-1185">Reference proteome</keyword>
<organism evidence="1 2">
    <name type="scientific">Marinifilum caeruleilacunae</name>
    <dbReference type="NCBI Taxonomy" id="2499076"/>
    <lineage>
        <taxon>Bacteria</taxon>
        <taxon>Pseudomonadati</taxon>
        <taxon>Bacteroidota</taxon>
        <taxon>Bacteroidia</taxon>
        <taxon>Marinilabiliales</taxon>
        <taxon>Marinifilaceae</taxon>
    </lineage>
</organism>
<name>A0ABX1WX79_9BACT</name>
<evidence type="ECO:0000313" key="1">
    <source>
        <dbReference type="EMBL" id="NOU60716.1"/>
    </source>
</evidence>
<reference evidence="1 2" key="1">
    <citation type="submission" date="2018-12" db="EMBL/GenBank/DDBJ databases">
        <title>Marinifilum JC070 sp. nov., a marine bacterium isolated from Yongle Blue Hole in the South China Sea.</title>
        <authorList>
            <person name="Fu T."/>
        </authorList>
    </citation>
    <scope>NUCLEOTIDE SEQUENCE [LARGE SCALE GENOMIC DNA]</scope>
    <source>
        <strain evidence="1 2">JC070</strain>
    </source>
</reference>
<proteinExistence type="predicted"/>
<protein>
    <recommendedName>
        <fullName evidence="3">Heavy-metal-associated domain-containing protein</fullName>
    </recommendedName>
</protein>